<reference evidence="1 2" key="1">
    <citation type="journal article" date="2014" name="Nature">
        <title>An environmental bacterial taxon with a large and distinct metabolic repertoire.</title>
        <authorList>
            <person name="Wilson M.C."/>
            <person name="Mori T."/>
            <person name="Ruckert C."/>
            <person name="Uria A.R."/>
            <person name="Helf M.J."/>
            <person name="Takada K."/>
            <person name="Gernert C."/>
            <person name="Steffens U.A."/>
            <person name="Heycke N."/>
            <person name="Schmitt S."/>
            <person name="Rinke C."/>
            <person name="Helfrich E.J."/>
            <person name="Brachmann A.O."/>
            <person name="Gurgui C."/>
            <person name="Wakimoto T."/>
            <person name="Kracht M."/>
            <person name="Crusemann M."/>
            <person name="Hentschel U."/>
            <person name="Abe I."/>
            <person name="Matsunaga S."/>
            <person name="Kalinowski J."/>
            <person name="Takeyama H."/>
            <person name="Piel J."/>
        </authorList>
    </citation>
    <scope>NUCLEOTIDE SEQUENCE [LARGE SCALE GENOMIC DNA]</scope>
    <source>
        <strain evidence="2">TSY1</strain>
    </source>
</reference>
<evidence type="ECO:0000313" key="2">
    <source>
        <dbReference type="Proteomes" id="UP000019141"/>
    </source>
</evidence>
<sequence length="50" mass="5545">MAIPRVSPSCQVFAANQVGEKLSDTPCLLIAYKVNIRYDLAVACQLNYQE</sequence>
<organism evidence="1 2">
    <name type="scientific">Entotheonella factor</name>
    <dbReference type="NCBI Taxonomy" id="1429438"/>
    <lineage>
        <taxon>Bacteria</taxon>
        <taxon>Pseudomonadati</taxon>
        <taxon>Nitrospinota/Tectimicrobiota group</taxon>
        <taxon>Candidatus Tectimicrobiota</taxon>
        <taxon>Candidatus Entotheonellia</taxon>
        <taxon>Candidatus Entotheonellales</taxon>
        <taxon>Candidatus Entotheonellaceae</taxon>
        <taxon>Candidatus Entotheonella</taxon>
    </lineage>
</organism>
<dbReference type="HOGENOM" id="CLU_3115774_0_0_7"/>
<name>W4LVQ8_ENTF1</name>
<protein>
    <submittedName>
        <fullName evidence="1">Uncharacterized protein</fullName>
    </submittedName>
</protein>
<proteinExistence type="predicted"/>
<accession>W4LVQ8</accession>
<keyword evidence="2" id="KW-1185">Reference proteome</keyword>
<evidence type="ECO:0000313" key="1">
    <source>
        <dbReference type="EMBL" id="ETX01983.1"/>
    </source>
</evidence>
<gene>
    <name evidence="1" type="ORF">ETSY1_05230</name>
</gene>
<comment type="caution">
    <text evidence="1">The sequence shown here is derived from an EMBL/GenBank/DDBJ whole genome shotgun (WGS) entry which is preliminary data.</text>
</comment>
<dbReference type="AlphaFoldDB" id="W4LVQ8"/>
<dbReference type="EMBL" id="AZHW01000184">
    <property type="protein sequence ID" value="ETX01983.1"/>
    <property type="molecule type" value="Genomic_DNA"/>
</dbReference>
<dbReference type="Proteomes" id="UP000019141">
    <property type="component" value="Unassembled WGS sequence"/>
</dbReference>